<dbReference type="GO" id="GO:0003723">
    <property type="term" value="F:RNA binding"/>
    <property type="evidence" value="ECO:0007669"/>
    <property type="project" value="InterPro"/>
</dbReference>
<evidence type="ECO:0000256" key="5">
    <source>
        <dbReference type="ARBA" id="ARBA00023235"/>
    </source>
</evidence>
<evidence type="ECO:0000313" key="7">
    <source>
        <dbReference type="EMBL" id="VEU56217.1"/>
    </source>
</evidence>
<evidence type="ECO:0000259" key="6">
    <source>
        <dbReference type="Pfam" id="PF01509"/>
    </source>
</evidence>
<dbReference type="EC" id="5.4.99.25" evidence="3"/>
<evidence type="ECO:0000256" key="2">
    <source>
        <dbReference type="ARBA" id="ARBA00005642"/>
    </source>
</evidence>
<dbReference type="EMBL" id="LR214939">
    <property type="protein sequence ID" value="VEU56217.1"/>
    <property type="molecule type" value="Genomic_DNA"/>
</dbReference>
<dbReference type="NCBIfam" id="TIGR00431">
    <property type="entry name" value="TruB"/>
    <property type="match status" value="1"/>
</dbReference>
<dbReference type="RefSeq" id="WP_024544084.1">
    <property type="nucleotide sequence ID" value="NZ_LR214938.2"/>
</dbReference>
<protein>
    <recommendedName>
        <fullName evidence="3">tRNA pseudouridine(55) synthase</fullName>
        <ecNumber evidence="3">5.4.99.25</ecNumber>
    </recommendedName>
</protein>
<reference evidence="7" key="1">
    <citation type="submission" date="2019-01" db="EMBL/GenBank/DDBJ databases">
        <authorList>
            <consortium name="Pathogen Informatics"/>
        </authorList>
    </citation>
    <scope>NUCLEOTIDE SEQUENCE [LARGE SCALE GENOMIC DNA]</scope>
    <source>
        <strain evidence="7">NCTC10113</strain>
    </source>
</reference>
<keyword evidence="4" id="KW-0819">tRNA processing</keyword>
<dbReference type="GO" id="GO:0006400">
    <property type="term" value="P:tRNA modification"/>
    <property type="evidence" value="ECO:0007669"/>
    <property type="project" value="TreeGrafter"/>
</dbReference>
<comment type="catalytic activity">
    <reaction evidence="1">
        <text>uridine(55) in tRNA = pseudouridine(55) in tRNA</text>
        <dbReference type="Rhea" id="RHEA:42532"/>
        <dbReference type="Rhea" id="RHEA-COMP:10101"/>
        <dbReference type="Rhea" id="RHEA-COMP:10102"/>
        <dbReference type="ChEBI" id="CHEBI:65314"/>
        <dbReference type="ChEBI" id="CHEBI:65315"/>
        <dbReference type="EC" id="5.4.99.25"/>
    </reaction>
</comment>
<geneLocation type="plasmid" evidence="7">
    <name>2</name>
</geneLocation>
<dbReference type="GO" id="GO:1990481">
    <property type="term" value="P:mRNA pseudouridine synthesis"/>
    <property type="evidence" value="ECO:0007669"/>
    <property type="project" value="TreeGrafter"/>
</dbReference>
<dbReference type="Pfam" id="PF01509">
    <property type="entry name" value="TruB_N"/>
    <property type="match status" value="1"/>
</dbReference>
<dbReference type="InterPro" id="IPR020103">
    <property type="entry name" value="PsdUridine_synth_cat_dom_sf"/>
</dbReference>
<dbReference type="GO" id="GO:0160148">
    <property type="term" value="F:tRNA pseudouridine(55) synthase activity"/>
    <property type="evidence" value="ECO:0007669"/>
    <property type="project" value="UniProtKB-EC"/>
</dbReference>
<gene>
    <name evidence="7" type="primary">truB_2</name>
    <name evidence="7" type="ORF">NCTC10113_01113</name>
</gene>
<dbReference type="PANTHER" id="PTHR13767">
    <property type="entry name" value="TRNA-PSEUDOURIDINE SYNTHASE"/>
    <property type="match status" value="1"/>
</dbReference>
<dbReference type="Gene3D" id="3.30.2350.10">
    <property type="entry name" value="Pseudouridine synthase"/>
    <property type="match status" value="1"/>
</dbReference>
<sequence>MFYKLYKQKNISSFNAIKQFAKKNNIAKIGHCGTLDPLAKGLLIVATNEHTKLIDYIYADRKSYIVEAKLHYSSQSYDEGSDVIKLNDTNNVTKDEILSAISKIKMHETQIPPIYSAKKINGIRSYKLARKNLDVALNAIKIKIFDLKLIDFNFNEQTFKLSLEVSKGTYVRTIVHDLAKLCQTDAIVTDLYRFKIGNIEINEQEEFCEINDYSKLFNVSLYTLSKKELYVLYNKKLVNLNNEIADNKHYLFTYKNEIIAFGQKNNGELKLTKIFYAILQNIITKETENDKI</sequence>
<dbReference type="InterPro" id="IPR002501">
    <property type="entry name" value="PsdUridine_synth_N"/>
</dbReference>
<accession>A0A448ZY91</accession>
<keyword evidence="7" id="KW-0614">Plasmid</keyword>
<evidence type="ECO:0000256" key="4">
    <source>
        <dbReference type="ARBA" id="ARBA00022694"/>
    </source>
</evidence>
<dbReference type="SUPFAM" id="SSF55120">
    <property type="entry name" value="Pseudouridine synthase"/>
    <property type="match status" value="1"/>
</dbReference>
<evidence type="ECO:0000256" key="1">
    <source>
        <dbReference type="ARBA" id="ARBA00000385"/>
    </source>
</evidence>
<dbReference type="PANTHER" id="PTHR13767:SF2">
    <property type="entry name" value="PSEUDOURIDYLATE SYNTHASE TRUB1"/>
    <property type="match status" value="1"/>
</dbReference>
<feature type="domain" description="Pseudouridine synthase II N-terminal" evidence="6">
    <location>
        <begin position="24"/>
        <end position="171"/>
    </location>
</feature>
<comment type="similarity">
    <text evidence="2">Belongs to the pseudouridine synthase TruB family. Type 1 subfamily.</text>
</comment>
<dbReference type="AlphaFoldDB" id="A0A448ZY91"/>
<evidence type="ECO:0000256" key="3">
    <source>
        <dbReference type="ARBA" id="ARBA00012787"/>
    </source>
</evidence>
<organism evidence="7">
    <name type="scientific">Metamycoplasma salivarium</name>
    <name type="common">Mycoplasma salivarium</name>
    <dbReference type="NCBI Taxonomy" id="2124"/>
    <lineage>
        <taxon>Bacteria</taxon>
        <taxon>Bacillati</taxon>
        <taxon>Mycoplasmatota</taxon>
        <taxon>Mycoplasmoidales</taxon>
        <taxon>Metamycoplasmataceae</taxon>
        <taxon>Metamycoplasma</taxon>
    </lineage>
</organism>
<proteinExistence type="inferred from homology"/>
<keyword evidence="5 7" id="KW-0413">Isomerase</keyword>
<dbReference type="InterPro" id="IPR014780">
    <property type="entry name" value="tRNA_psdUridine_synth_TruB"/>
</dbReference>
<name>A0A448ZY91_METSV</name>